<keyword evidence="3" id="KW-1185">Reference proteome</keyword>
<feature type="transmembrane region" description="Helical" evidence="1">
    <location>
        <begin position="21"/>
        <end position="41"/>
    </location>
</feature>
<sequence length="132" mass="13531">MTGTRTGRDASVAGMRERDRASGVVGCLTAVVAAAVGFGVWRSGAGPGLRGGFEGERDLSLLYGELPLLLFGTPVLTLVAWRLTGALLSGRAGRAARTAVPAAVACLTVALLAWAGHAWLDARVASFVQPGR</sequence>
<dbReference type="AlphaFoldDB" id="A0A4Y3R7G6"/>
<evidence type="ECO:0000256" key="1">
    <source>
        <dbReference type="SAM" id="Phobius"/>
    </source>
</evidence>
<keyword evidence="1" id="KW-0812">Transmembrane</keyword>
<dbReference type="RefSeq" id="WP_230989009.1">
    <property type="nucleotide sequence ID" value="NZ_BJMM01000055.1"/>
</dbReference>
<feature type="transmembrane region" description="Helical" evidence="1">
    <location>
        <begin position="102"/>
        <end position="120"/>
    </location>
</feature>
<name>A0A4Y3R7G6_STRCI</name>
<dbReference type="Proteomes" id="UP000319210">
    <property type="component" value="Unassembled WGS sequence"/>
</dbReference>
<evidence type="ECO:0000313" key="3">
    <source>
        <dbReference type="Proteomes" id="UP000319210"/>
    </source>
</evidence>
<reference evidence="2 3" key="1">
    <citation type="submission" date="2019-06" db="EMBL/GenBank/DDBJ databases">
        <title>Whole genome shotgun sequence of Streptomyces cacaoi subsp. cacaoi NBRC 12748.</title>
        <authorList>
            <person name="Hosoyama A."/>
            <person name="Uohara A."/>
            <person name="Ohji S."/>
            <person name="Ichikawa N."/>
        </authorList>
    </citation>
    <scope>NUCLEOTIDE SEQUENCE [LARGE SCALE GENOMIC DNA]</scope>
    <source>
        <strain evidence="2 3">NBRC 12748</strain>
    </source>
</reference>
<protein>
    <submittedName>
        <fullName evidence="2">Uncharacterized protein</fullName>
    </submittedName>
</protein>
<keyword evidence="1" id="KW-0472">Membrane</keyword>
<evidence type="ECO:0000313" key="2">
    <source>
        <dbReference type="EMBL" id="GEB53561.1"/>
    </source>
</evidence>
<organism evidence="2 3">
    <name type="scientific">Streptomyces cacaoi</name>
    <dbReference type="NCBI Taxonomy" id="1898"/>
    <lineage>
        <taxon>Bacteria</taxon>
        <taxon>Bacillati</taxon>
        <taxon>Actinomycetota</taxon>
        <taxon>Actinomycetes</taxon>
        <taxon>Kitasatosporales</taxon>
        <taxon>Streptomycetaceae</taxon>
        <taxon>Streptomyces</taxon>
    </lineage>
</organism>
<comment type="caution">
    <text evidence="2">The sequence shown here is derived from an EMBL/GenBank/DDBJ whole genome shotgun (WGS) entry which is preliminary data.</text>
</comment>
<feature type="transmembrane region" description="Helical" evidence="1">
    <location>
        <begin position="61"/>
        <end position="81"/>
    </location>
</feature>
<proteinExistence type="predicted"/>
<accession>A0A4Y3R7G6</accession>
<dbReference type="EMBL" id="BJMM01000055">
    <property type="protein sequence ID" value="GEB53561.1"/>
    <property type="molecule type" value="Genomic_DNA"/>
</dbReference>
<keyword evidence="1" id="KW-1133">Transmembrane helix</keyword>
<gene>
    <name evidence="2" type="ORF">SCA03_61120</name>
</gene>